<proteinExistence type="predicted"/>
<dbReference type="Pfam" id="PF12804">
    <property type="entry name" value="NTP_transf_3"/>
    <property type="match status" value="1"/>
</dbReference>
<evidence type="ECO:0000259" key="3">
    <source>
        <dbReference type="Pfam" id="PF12804"/>
    </source>
</evidence>
<evidence type="ECO:0000313" key="4">
    <source>
        <dbReference type="EMBL" id="MXO54283.1"/>
    </source>
</evidence>
<dbReference type="InterPro" id="IPR025877">
    <property type="entry name" value="MobA-like_NTP_Trfase"/>
</dbReference>
<dbReference type="PANTHER" id="PTHR43777">
    <property type="entry name" value="MOLYBDENUM COFACTOR CYTIDYLYLTRANSFERASE"/>
    <property type="match status" value="1"/>
</dbReference>
<dbReference type="CDD" id="cd04182">
    <property type="entry name" value="GT_2_like_f"/>
    <property type="match status" value="1"/>
</dbReference>
<evidence type="ECO:0000313" key="5">
    <source>
        <dbReference type="Proteomes" id="UP000430272"/>
    </source>
</evidence>
<protein>
    <submittedName>
        <fullName evidence="4">NTP transferase domain-containing protein</fullName>
    </submittedName>
</protein>
<dbReference type="EMBL" id="WTYD01000001">
    <property type="protein sequence ID" value="MXO54283.1"/>
    <property type="molecule type" value="Genomic_DNA"/>
</dbReference>
<evidence type="ECO:0000256" key="2">
    <source>
        <dbReference type="SAM" id="MobiDB-lite"/>
    </source>
</evidence>
<keyword evidence="1" id="KW-0460">Magnesium</keyword>
<feature type="domain" description="MobA-like NTP transferase" evidence="3">
    <location>
        <begin position="11"/>
        <end position="172"/>
    </location>
</feature>
<comment type="caution">
    <text evidence="4">The sequence shown here is derived from an EMBL/GenBank/DDBJ whole genome shotgun (WGS) entry which is preliminary data.</text>
</comment>
<dbReference type="InterPro" id="IPR029044">
    <property type="entry name" value="Nucleotide-diphossugar_trans"/>
</dbReference>
<name>A0A844YAL1_9SPHN</name>
<reference evidence="4 5" key="1">
    <citation type="submission" date="2019-12" db="EMBL/GenBank/DDBJ databases">
        <title>Genomic-based taxomic classification of the family Erythrobacteraceae.</title>
        <authorList>
            <person name="Xu L."/>
        </authorList>
    </citation>
    <scope>NUCLEOTIDE SEQUENCE [LARGE SCALE GENOMIC DNA]</scope>
    <source>
        <strain evidence="4 5">JCM 17468</strain>
    </source>
</reference>
<feature type="region of interest" description="Disordered" evidence="2">
    <location>
        <begin position="180"/>
        <end position="199"/>
    </location>
</feature>
<dbReference type="GO" id="GO:0016779">
    <property type="term" value="F:nucleotidyltransferase activity"/>
    <property type="evidence" value="ECO:0007669"/>
    <property type="project" value="UniProtKB-ARBA"/>
</dbReference>
<dbReference type="Gene3D" id="3.90.550.10">
    <property type="entry name" value="Spore Coat Polysaccharide Biosynthesis Protein SpsA, Chain A"/>
    <property type="match status" value="1"/>
</dbReference>
<keyword evidence="4" id="KW-0808">Transferase</keyword>
<dbReference type="AlphaFoldDB" id="A0A844YAL1"/>
<accession>A0A844YAL1</accession>
<organism evidence="4 5">
    <name type="scientific">Qipengyuania pelagi</name>
    <dbReference type="NCBI Taxonomy" id="994320"/>
    <lineage>
        <taxon>Bacteria</taxon>
        <taxon>Pseudomonadati</taxon>
        <taxon>Pseudomonadota</taxon>
        <taxon>Alphaproteobacteria</taxon>
        <taxon>Sphingomonadales</taxon>
        <taxon>Erythrobacteraceae</taxon>
        <taxon>Qipengyuania</taxon>
    </lineage>
</organism>
<dbReference type="RefSeq" id="WP_160661041.1">
    <property type="nucleotide sequence ID" value="NZ_BAABDV010000001.1"/>
</dbReference>
<sequence length="199" mass="20779">MTTETLAGCHALVLAAGAGTRFDGAKLLAAFRGEALVRHAVRAMLASRVERVTVVVGARGVEVAAALADLASPRLEIVECPDWREGLSASLRCGIAALPPDCRAVAVALGDMPLIDPGLADTALAYVLTGAPAVLPQYRNRPAHPVALSPQVFDRLKRLSGDRGARAALKRLPGIVHLETDDPGSARDVDTRADLARLG</sequence>
<gene>
    <name evidence="4" type="ORF">GRI47_09745</name>
</gene>
<keyword evidence="5" id="KW-1185">Reference proteome</keyword>
<dbReference type="SUPFAM" id="SSF53448">
    <property type="entry name" value="Nucleotide-diphospho-sugar transferases"/>
    <property type="match status" value="1"/>
</dbReference>
<dbReference type="Proteomes" id="UP000430272">
    <property type="component" value="Unassembled WGS sequence"/>
</dbReference>
<dbReference type="PANTHER" id="PTHR43777:SF1">
    <property type="entry name" value="MOLYBDENUM COFACTOR CYTIDYLYLTRANSFERASE"/>
    <property type="match status" value="1"/>
</dbReference>
<dbReference type="OrthoDB" id="9779263at2"/>
<evidence type="ECO:0000256" key="1">
    <source>
        <dbReference type="ARBA" id="ARBA00022842"/>
    </source>
</evidence>